<evidence type="ECO:0000259" key="1">
    <source>
        <dbReference type="SMART" id="SM00942"/>
    </source>
</evidence>
<name>X0U2Z7_9ZZZZ</name>
<dbReference type="SMART" id="SM00943">
    <property type="entry name" value="Prim-Pol"/>
    <property type="match status" value="1"/>
</dbReference>
<dbReference type="Pfam" id="PF08708">
    <property type="entry name" value="PriCT_1"/>
    <property type="match status" value="1"/>
</dbReference>
<reference evidence="3" key="1">
    <citation type="journal article" date="2014" name="Front. Microbiol.">
        <title>High frequency of phylogenetically diverse reductive dehalogenase-homologous genes in deep subseafloor sedimentary metagenomes.</title>
        <authorList>
            <person name="Kawai M."/>
            <person name="Futagami T."/>
            <person name="Toyoda A."/>
            <person name="Takaki Y."/>
            <person name="Nishi S."/>
            <person name="Hori S."/>
            <person name="Arai W."/>
            <person name="Tsubouchi T."/>
            <person name="Morono Y."/>
            <person name="Uchiyama I."/>
            <person name="Ito T."/>
            <person name="Fujiyama A."/>
            <person name="Inagaki F."/>
            <person name="Takami H."/>
        </authorList>
    </citation>
    <scope>NUCLEOTIDE SEQUENCE</scope>
    <source>
        <strain evidence="3">Expedition CK06-06</strain>
    </source>
</reference>
<evidence type="ECO:0008006" key="4">
    <source>
        <dbReference type="Google" id="ProtNLM"/>
    </source>
</evidence>
<evidence type="ECO:0000259" key="2">
    <source>
        <dbReference type="SMART" id="SM00943"/>
    </source>
</evidence>
<dbReference type="InterPro" id="IPR015330">
    <property type="entry name" value="DNA_primase/pol_bifunc_N"/>
</dbReference>
<dbReference type="EMBL" id="BARS01004743">
    <property type="protein sequence ID" value="GAF82830.1"/>
    <property type="molecule type" value="Genomic_DNA"/>
</dbReference>
<feature type="non-terminal residue" evidence="3">
    <location>
        <position position="321"/>
    </location>
</feature>
<sequence length="321" mass="35780">MKIIDSALKYESMGFSVIPVQKNKKPYIAWEKYQKEKASIELIKQWWDKYPNANVGIVTGEISGIDVIDIDSKKGLDEVEKLLPDNFITPIARTPGGGWHYYHHATGMGNSVAFIEHCDFRGTGGYIVAPPSLGENGKPYVWLGSLSIFETNPLSIPESIIELLKSPPRREKLTEDVHGVASDWLSTAMQGVKAGKRNAVGAEIAGYWINKVPQKDVLTILRSWNQNNAPPLSDNDIMTIVNSIGRYEPKKQEKVNIANVYTAERMLAEYAEYIKTLEKNRFITGISEIDKRIRGVAGGEVLTIIARAGSFKTAMLQNLLK</sequence>
<proteinExistence type="predicted"/>
<dbReference type="CDD" id="cd04859">
    <property type="entry name" value="Prim_Pol"/>
    <property type="match status" value="1"/>
</dbReference>
<dbReference type="AlphaFoldDB" id="X0U2Z7"/>
<organism evidence="3">
    <name type="scientific">marine sediment metagenome</name>
    <dbReference type="NCBI Taxonomy" id="412755"/>
    <lineage>
        <taxon>unclassified sequences</taxon>
        <taxon>metagenomes</taxon>
        <taxon>ecological metagenomes</taxon>
    </lineage>
</organism>
<dbReference type="Gene3D" id="3.30.720.160">
    <property type="entry name" value="Bifunctional DNA primase/polymerase, N-terminal"/>
    <property type="match status" value="1"/>
</dbReference>
<dbReference type="SMART" id="SM00942">
    <property type="entry name" value="PriCT_1"/>
    <property type="match status" value="1"/>
</dbReference>
<evidence type="ECO:0000313" key="3">
    <source>
        <dbReference type="EMBL" id="GAF82830.1"/>
    </source>
</evidence>
<feature type="domain" description="DNA primase/polymerase bifunctional N-terminal" evidence="2">
    <location>
        <begin position="7"/>
        <end position="160"/>
    </location>
</feature>
<dbReference type="SUPFAM" id="SSF56747">
    <property type="entry name" value="Prim-pol domain"/>
    <property type="match status" value="1"/>
</dbReference>
<gene>
    <name evidence="3" type="ORF">S01H1_09272</name>
</gene>
<feature type="domain" description="Primase C-terminal 1" evidence="1">
    <location>
        <begin position="186"/>
        <end position="250"/>
    </location>
</feature>
<accession>X0U2Z7</accession>
<comment type="caution">
    <text evidence="3">The sequence shown here is derived from an EMBL/GenBank/DDBJ whole genome shotgun (WGS) entry which is preliminary data.</text>
</comment>
<protein>
    <recommendedName>
        <fullName evidence="4">DNA primase/polymerase bifunctional N-terminal domain-containing protein</fullName>
    </recommendedName>
</protein>
<dbReference type="InterPro" id="IPR014820">
    <property type="entry name" value="PriCT_1"/>
</dbReference>
<dbReference type="Pfam" id="PF09250">
    <property type="entry name" value="Prim-Pol"/>
    <property type="match status" value="1"/>
</dbReference>